<evidence type="ECO:0000313" key="1">
    <source>
        <dbReference type="EMBL" id="GGO94360.1"/>
    </source>
</evidence>
<dbReference type="RefSeq" id="WP_189133958.1">
    <property type="nucleotide sequence ID" value="NZ_BMMS01000023.1"/>
</dbReference>
<accession>A0A917ZUX9</accession>
<dbReference type="SUPFAM" id="SSF56349">
    <property type="entry name" value="DNA breaking-rejoining enzymes"/>
    <property type="match status" value="1"/>
</dbReference>
<dbReference type="GO" id="GO:0003677">
    <property type="term" value="F:DNA binding"/>
    <property type="evidence" value="ECO:0007669"/>
    <property type="project" value="InterPro"/>
</dbReference>
<protein>
    <submittedName>
        <fullName evidence="1">Uncharacterized protein</fullName>
    </submittedName>
</protein>
<comment type="caution">
    <text evidence="1">The sequence shown here is derived from an EMBL/GenBank/DDBJ whole genome shotgun (WGS) entry which is preliminary data.</text>
</comment>
<sequence>MSDSSYRQMLRRWPATCDIRDEHGRSVRVTPHQWRHTFACRLINRDTCPVLLTGPARRRSGATRRRAISALRRMDTPGAAITFETVAREAGVSRSWLCNQPDLRAEIERLRARHHIPAARPVPDRQAGL</sequence>
<proteinExistence type="predicted"/>
<reference evidence="1" key="2">
    <citation type="submission" date="2020-09" db="EMBL/GenBank/DDBJ databases">
        <authorList>
            <person name="Sun Q."/>
            <person name="Zhou Y."/>
        </authorList>
    </citation>
    <scope>NUCLEOTIDE SEQUENCE</scope>
    <source>
        <strain evidence="1">CGMCC 4.7201</strain>
    </source>
</reference>
<evidence type="ECO:0000313" key="2">
    <source>
        <dbReference type="Proteomes" id="UP000641932"/>
    </source>
</evidence>
<dbReference type="AlphaFoldDB" id="A0A917ZUX9"/>
<gene>
    <name evidence="1" type="ORF">GCM10012280_49000</name>
</gene>
<keyword evidence="2" id="KW-1185">Reference proteome</keyword>
<reference evidence="1" key="1">
    <citation type="journal article" date="2014" name="Int. J. Syst. Evol. Microbiol.">
        <title>Complete genome sequence of Corynebacterium casei LMG S-19264T (=DSM 44701T), isolated from a smear-ripened cheese.</title>
        <authorList>
            <consortium name="US DOE Joint Genome Institute (JGI-PGF)"/>
            <person name="Walter F."/>
            <person name="Albersmeier A."/>
            <person name="Kalinowski J."/>
            <person name="Ruckert C."/>
        </authorList>
    </citation>
    <scope>NUCLEOTIDE SEQUENCE</scope>
    <source>
        <strain evidence="1">CGMCC 4.7201</strain>
    </source>
</reference>
<organism evidence="1 2">
    <name type="scientific">Wenjunlia tyrosinilytica</name>
    <dbReference type="NCBI Taxonomy" id="1544741"/>
    <lineage>
        <taxon>Bacteria</taxon>
        <taxon>Bacillati</taxon>
        <taxon>Actinomycetota</taxon>
        <taxon>Actinomycetes</taxon>
        <taxon>Kitasatosporales</taxon>
        <taxon>Streptomycetaceae</taxon>
        <taxon>Wenjunlia</taxon>
    </lineage>
</organism>
<dbReference type="InterPro" id="IPR011010">
    <property type="entry name" value="DNA_brk_join_enz"/>
</dbReference>
<name>A0A917ZUX9_9ACTN</name>
<dbReference type="EMBL" id="BMMS01000023">
    <property type="protein sequence ID" value="GGO94360.1"/>
    <property type="molecule type" value="Genomic_DNA"/>
</dbReference>
<dbReference type="Proteomes" id="UP000641932">
    <property type="component" value="Unassembled WGS sequence"/>
</dbReference>